<dbReference type="GO" id="GO:0006635">
    <property type="term" value="P:fatty acid beta-oxidation"/>
    <property type="evidence" value="ECO:0007669"/>
    <property type="project" value="TreeGrafter"/>
</dbReference>
<comment type="similarity">
    <text evidence="1 3">Belongs to the enoyl-CoA hydratase/isomerase family.</text>
</comment>
<comment type="caution">
    <text evidence="4">The sequence shown here is derived from an EMBL/GenBank/DDBJ whole genome shotgun (WGS) entry which is preliminary data.</text>
</comment>
<dbReference type="InterPro" id="IPR001753">
    <property type="entry name" value="Enoyl-CoA_hydra/iso"/>
</dbReference>
<name>A0AAV1IBV3_9CHLO</name>
<reference evidence="4 5" key="1">
    <citation type="submission" date="2023-10" db="EMBL/GenBank/DDBJ databases">
        <authorList>
            <person name="Maclean D."/>
            <person name="Macfadyen A."/>
        </authorList>
    </citation>
    <scope>NUCLEOTIDE SEQUENCE [LARGE SCALE GENOMIC DNA]</scope>
</reference>
<sequence length="293" mass="32007">MLQALVPRACALPAVWRLAAQQCRQYGNKGSLHLTMEPLDDEHEGVFQISLTRPDARNAIGRQLLRELVEAVTMVRRERATRCLLIRSAVPNVFCAGADLKERAAMTQQETSEFVTELRQAFSAVQALPMPTIAVVNGFALGGGAELALACDFRVCGPTAQFAFPEVRLGIIPGAGGTQLLPRLIGRAKAKELIFTGRRVDAQEAFHIGLADHAAQQQEEADSRGLQLAKDIAQGAPIALRMAKAAINKGMDVDLQTAYALEHSYYAQVIPTQDRLEGLRAFKEKRQPHFQGV</sequence>
<accession>A0AAV1IBV3</accession>
<dbReference type="GO" id="GO:0016836">
    <property type="term" value="F:hydro-lyase activity"/>
    <property type="evidence" value="ECO:0007669"/>
    <property type="project" value="UniProtKB-ARBA"/>
</dbReference>
<evidence type="ECO:0000313" key="4">
    <source>
        <dbReference type="EMBL" id="CAK0783424.1"/>
    </source>
</evidence>
<evidence type="ECO:0000256" key="3">
    <source>
        <dbReference type="RuleBase" id="RU003707"/>
    </source>
</evidence>
<dbReference type="SUPFAM" id="SSF52096">
    <property type="entry name" value="ClpP/crotonase"/>
    <property type="match status" value="1"/>
</dbReference>
<evidence type="ECO:0000313" key="5">
    <source>
        <dbReference type="Proteomes" id="UP001314263"/>
    </source>
</evidence>
<evidence type="ECO:0008006" key="6">
    <source>
        <dbReference type="Google" id="ProtNLM"/>
    </source>
</evidence>
<dbReference type="PANTHER" id="PTHR11941:SF171">
    <property type="entry name" value="SD19268P"/>
    <property type="match status" value="1"/>
</dbReference>
<evidence type="ECO:0000256" key="1">
    <source>
        <dbReference type="ARBA" id="ARBA00005254"/>
    </source>
</evidence>
<dbReference type="GO" id="GO:0005739">
    <property type="term" value="C:mitochondrion"/>
    <property type="evidence" value="ECO:0007669"/>
    <property type="project" value="TreeGrafter"/>
</dbReference>
<dbReference type="InterPro" id="IPR018376">
    <property type="entry name" value="Enoyl-CoA_hyd/isom_CS"/>
</dbReference>
<keyword evidence="2" id="KW-0456">Lyase</keyword>
<dbReference type="CDD" id="cd06558">
    <property type="entry name" value="crotonase-like"/>
    <property type="match status" value="1"/>
</dbReference>
<proteinExistence type="inferred from homology"/>
<dbReference type="FunFam" id="1.10.12.10:FF:000001">
    <property type="entry name" value="Probable enoyl-CoA hydratase, mitochondrial"/>
    <property type="match status" value="1"/>
</dbReference>
<evidence type="ECO:0000256" key="2">
    <source>
        <dbReference type="ARBA" id="ARBA00023239"/>
    </source>
</evidence>
<keyword evidence="5" id="KW-1185">Reference proteome</keyword>
<dbReference type="Proteomes" id="UP001314263">
    <property type="component" value="Unassembled WGS sequence"/>
</dbReference>
<dbReference type="PANTHER" id="PTHR11941">
    <property type="entry name" value="ENOYL-COA HYDRATASE-RELATED"/>
    <property type="match status" value="1"/>
</dbReference>
<dbReference type="Gene3D" id="3.90.226.10">
    <property type="entry name" value="2-enoyl-CoA Hydratase, Chain A, domain 1"/>
    <property type="match status" value="1"/>
</dbReference>
<gene>
    <name evidence="4" type="ORF">CVIRNUC_006623</name>
</gene>
<dbReference type="PROSITE" id="PS00166">
    <property type="entry name" value="ENOYL_COA_HYDRATASE"/>
    <property type="match status" value="1"/>
</dbReference>
<dbReference type="InterPro" id="IPR014748">
    <property type="entry name" value="Enoyl-CoA_hydra_C"/>
</dbReference>
<dbReference type="Gene3D" id="1.10.12.10">
    <property type="entry name" value="Lyase 2-enoyl-coa Hydratase, Chain A, domain 2"/>
    <property type="match status" value="1"/>
</dbReference>
<dbReference type="EMBL" id="CAUYUE010000008">
    <property type="protein sequence ID" value="CAK0783424.1"/>
    <property type="molecule type" value="Genomic_DNA"/>
</dbReference>
<organism evidence="4 5">
    <name type="scientific">Coccomyxa viridis</name>
    <dbReference type="NCBI Taxonomy" id="1274662"/>
    <lineage>
        <taxon>Eukaryota</taxon>
        <taxon>Viridiplantae</taxon>
        <taxon>Chlorophyta</taxon>
        <taxon>core chlorophytes</taxon>
        <taxon>Trebouxiophyceae</taxon>
        <taxon>Trebouxiophyceae incertae sedis</taxon>
        <taxon>Coccomyxaceae</taxon>
        <taxon>Coccomyxa</taxon>
    </lineage>
</organism>
<protein>
    <recommendedName>
        <fullName evidence="6">Enoyl-CoA hydratase</fullName>
    </recommendedName>
</protein>
<dbReference type="AlphaFoldDB" id="A0AAV1IBV3"/>
<dbReference type="InterPro" id="IPR029045">
    <property type="entry name" value="ClpP/crotonase-like_dom_sf"/>
</dbReference>
<dbReference type="FunFam" id="3.90.226.10:FF:000009">
    <property type="entry name" value="Carnitinyl-CoA dehydratase"/>
    <property type="match status" value="1"/>
</dbReference>
<dbReference type="Pfam" id="PF00378">
    <property type="entry name" value="ECH_1"/>
    <property type="match status" value="1"/>
</dbReference>